<keyword evidence="6" id="KW-0479">Metal-binding</keyword>
<dbReference type="RefSeq" id="XP_031025534.1">
    <property type="nucleotide sequence ID" value="XM_031168490.1"/>
</dbReference>
<evidence type="ECO:0000256" key="17">
    <source>
        <dbReference type="SAM" id="Coils"/>
    </source>
</evidence>
<dbReference type="SMART" id="SM00109">
    <property type="entry name" value="C1"/>
    <property type="match status" value="2"/>
</dbReference>
<dbReference type="Gene3D" id="3.30.60.20">
    <property type="match status" value="2"/>
</dbReference>
<dbReference type="GO" id="GO:0008270">
    <property type="term" value="F:zinc ion binding"/>
    <property type="evidence" value="ECO:0007669"/>
    <property type="project" value="UniProtKB-KW"/>
</dbReference>
<keyword evidence="24" id="KW-1185">Reference proteome</keyword>
<evidence type="ECO:0000256" key="4">
    <source>
        <dbReference type="ARBA" id="ARBA00022553"/>
    </source>
</evidence>
<dbReference type="Pfam" id="PF00069">
    <property type="entry name" value="Pkinase"/>
    <property type="match status" value="1"/>
</dbReference>
<keyword evidence="7" id="KW-0677">Repeat</keyword>
<dbReference type="InterPro" id="IPR002219">
    <property type="entry name" value="PKC_DAG/PE"/>
</dbReference>
<evidence type="ECO:0000256" key="5">
    <source>
        <dbReference type="ARBA" id="ARBA00022679"/>
    </source>
</evidence>
<dbReference type="InterPro" id="IPR008271">
    <property type="entry name" value="Ser/Thr_kinase_AS"/>
</dbReference>
<comment type="caution">
    <text evidence="23">The sequence shown here is derived from an EMBL/GenBank/DDBJ whole genome shotgun (WGS) entry which is preliminary data.</text>
</comment>
<dbReference type="GO" id="GO:0007165">
    <property type="term" value="P:signal transduction"/>
    <property type="evidence" value="ECO:0007669"/>
    <property type="project" value="InterPro"/>
</dbReference>
<dbReference type="FunFam" id="1.10.510.10:FF:000101">
    <property type="entry name" value="Protein kinase C"/>
    <property type="match status" value="1"/>
</dbReference>
<evidence type="ECO:0000313" key="24">
    <source>
        <dbReference type="Proteomes" id="UP000319731"/>
    </source>
</evidence>
<dbReference type="PROSITE" id="PS50011">
    <property type="entry name" value="PROTEIN_KINASE_DOM"/>
    <property type="match status" value="1"/>
</dbReference>
<dbReference type="GeneID" id="42003787"/>
<dbReference type="GO" id="GO:0005524">
    <property type="term" value="F:ATP binding"/>
    <property type="evidence" value="ECO:0007669"/>
    <property type="project" value="UniProtKB-UniRule"/>
</dbReference>
<dbReference type="InterPro" id="IPR017441">
    <property type="entry name" value="Protein_kinase_ATP_BS"/>
</dbReference>
<feature type="compositionally biased region" description="Polar residues" evidence="18">
    <location>
        <begin position="144"/>
        <end position="159"/>
    </location>
</feature>
<comment type="catalytic activity">
    <reaction evidence="14">
        <text>L-seryl-[protein] + ATP = O-phospho-L-seryl-[protein] + ADP + H(+)</text>
        <dbReference type="Rhea" id="RHEA:17989"/>
        <dbReference type="Rhea" id="RHEA-COMP:9863"/>
        <dbReference type="Rhea" id="RHEA-COMP:11604"/>
        <dbReference type="ChEBI" id="CHEBI:15378"/>
        <dbReference type="ChEBI" id="CHEBI:29999"/>
        <dbReference type="ChEBI" id="CHEBI:30616"/>
        <dbReference type="ChEBI" id="CHEBI:83421"/>
        <dbReference type="ChEBI" id="CHEBI:456216"/>
        <dbReference type="EC" id="2.7.11.13"/>
    </reaction>
</comment>
<evidence type="ECO:0000259" key="19">
    <source>
        <dbReference type="PROSITE" id="PS50011"/>
    </source>
</evidence>
<feature type="domain" description="AGC-kinase C-terminal" evidence="21">
    <location>
        <begin position="1216"/>
        <end position="1286"/>
    </location>
</feature>
<dbReference type="InterPro" id="IPR000719">
    <property type="entry name" value="Prot_kinase_dom"/>
</dbReference>
<feature type="region of interest" description="Disordered" evidence="18">
    <location>
        <begin position="313"/>
        <end position="393"/>
    </location>
</feature>
<feature type="region of interest" description="Disordered" evidence="18">
    <location>
        <begin position="405"/>
        <end position="428"/>
    </location>
</feature>
<evidence type="ECO:0000256" key="3">
    <source>
        <dbReference type="ARBA" id="ARBA00022527"/>
    </source>
</evidence>
<feature type="region of interest" description="Disordered" evidence="18">
    <location>
        <begin position="531"/>
        <end position="588"/>
    </location>
</feature>
<evidence type="ECO:0000256" key="2">
    <source>
        <dbReference type="ARBA" id="ARBA00012429"/>
    </source>
</evidence>
<dbReference type="SUPFAM" id="SSF56112">
    <property type="entry name" value="Protein kinase-like (PK-like)"/>
    <property type="match status" value="1"/>
</dbReference>
<keyword evidence="8 16" id="KW-0547">Nucleotide-binding</keyword>
<dbReference type="SMART" id="SM00220">
    <property type="entry name" value="S_TKc"/>
    <property type="match status" value="1"/>
</dbReference>
<evidence type="ECO:0000256" key="11">
    <source>
        <dbReference type="ARBA" id="ARBA00022833"/>
    </source>
</evidence>
<evidence type="ECO:0000256" key="13">
    <source>
        <dbReference type="ARBA" id="ARBA00047272"/>
    </source>
</evidence>
<dbReference type="OrthoDB" id="63267at2759"/>
<evidence type="ECO:0000256" key="14">
    <source>
        <dbReference type="ARBA" id="ARBA00047470"/>
    </source>
</evidence>
<dbReference type="GO" id="GO:0106310">
    <property type="term" value="F:protein serine kinase activity"/>
    <property type="evidence" value="ECO:0007669"/>
    <property type="project" value="RHEA"/>
</dbReference>
<evidence type="ECO:0000259" key="22">
    <source>
        <dbReference type="PROSITE" id="PS51860"/>
    </source>
</evidence>
<dbReference type="Pfam" id="PF02185">
    <property type="entry name" value="HR1"/>
    <property type="match status" value="2"/>
</dbReference>
<dbReference type="InterPro" id="IPR036274">
    <property type="entry name" value="HR1_rpt_sf"/>
</dbReference>
<feature type="compositionally biased region" description="Low complexity" evidence="18">
    <location>
        <begin position="877"/>
        <end position="907"/>
    </location>
</feature>
<dbReference type="Pfam" id="PF00130">
    <property type="entry name" value="C1_1"/>
    <property type="match status" value="2"/>
</dbReference>
<feature type="compositionally biased region" description="Low complexity" evidence="18">
    <location>
        <begin position="82"/>
        <end position="109"/>
    </location>
</feature>
<dbReference type="PROSITE" id="PS51860">
    <property type="entry name" value="REM_1"/>
    <property type="match status" value="1"/>
</dbReference>
<evidence type="ECO:0000259" key="20">
    <source>
        <dbReference type="PROSITE" id="PS50081"/>
    </source>
</evidence>
<keyword evidence="4" id="KW-0597">Phosphoprotein</keyword>
<dbReference type="STRING" id="1806994.A0A507CA72"/>
<organism evidence="23 24">
    <name type="scientific">Synchytrium microbalum</name>
    <dbReference type="NCBI Taxonomy" id="1806994"/>
    <lineage>
        <taxon>Eukaryota</taxon>
        <taxon>Fungi</taxon>
        <taxon>Fungi incertae sedis</taxon>
        <taxon>Chytridiomycota</taxon>
        <taxon>Chytridiomycota incertae sedis</taxon>
        <taxon>Chytridiomycetes</taxon>
        <taxon>Synchytriales</taxon>
        <taxon>Synchytriaceae</taxon>
        <taxon>Synchytrium</taxon>
    </lineage>
</organism>
<name>A0A507CA72_9FUNG</name>
<keyword evidence="12 16" id="KW-0067">ATP-binding</keyword>
<feature type="domain" description="Protein kinase" evidence="19">
    <location>
        <begin position="954"/>
        <end position="1215"/>
    </location>
</feature>
<dbReference type="FunFam" id="3.30.200.20:FF:000103">
    <property type="entry name" value="Protein kinase C"/>
    <property type="match status" value="1"/>
</dbReference>
<dbReference type="Gene3D" id="3.30.200.20">
    <property type="entry name" value="Phosphorylase Kinase, domain 1"/>
    <property type="match status" value="1"/>
</dbReference>
<dbReference type="EMBL" id="QEAO01000011">
    <property type="protein sequence ID" value="TPX34896.1"/>
    <property type="molecule type" value="Genomic_DNA"/>
</dbReference>
<proteinExistence type="inferred from homology"/>
<evidence type="ECO:0000256" key="8">
    <source>
        <dbReference type="ARBA" id="ARBA00022741"/>
    </source>
</evidence>
<feature type="binding site" evidence="16">
    <location>
        <position position="983"/>
    </location>
    <ligand>
        <name>ATP</name>
        <dbReference type="ChEBI" id="CHEBI:30616"/>
    </ligand>
</feature>
<dbReference type="PROSITE" id="PS00108">
    <property type="entry name" value="PROTEIN_KINASE_ST"/>
    <property type="match status" value="1"/>
</dbReference>
<dbReference type="PROSITE" id="PS50081">
    <property type="entry name" value="ZF_DAG_PE_2"/>
    <property type="match status" value="2"/>
</dbReference>
<feature type="compositionally biased region" description="Acidic residues" evidence="18">
    <location>
        <begin position="313"/>
        <end position="323"/>
    </location>
</feature>
<dbReference type="SUPFAM" id="SSF46585">
    <property type="entry name" value="HR1 repeat"/>
    <property type="match status" value="2"/>
</dbReference>
<dbReference type="CDD" id="cd05570">
    <property type="entry name" value="STKc_PKC"/>
    <property type="match status" value="1"/>
</dbReference>
<evidence type="ECO:0000256" key="1">
    <source>
        <dbReference type="ARBA" id="ARBA00005490"/>
    </source>
</evidence>
<dbReference type="PANTHER" id="PTHR24351">
    <property type="entry name" value="RIBOSOMAL PROTEIN S6 KINASE"/>
    <property type="match status" value="1"/>
</dbReference>
<sequence length="1307" mass="143437">MESSDPKLRDIEAKIEKEKRVIKGAEQMLSQLKDQNALEQCQVTVSEAQRRLEFLEGEYKRMNMKKRKATSVDVLTSSSLNSVAPSETPTSTTTDASSDPSPASITSSSNGGDKSPAFISRATALFRSTHQLNSPGSVRRAGTEVTSSQPNLSQSASNFGGSSTLQSSGGSIMLSNANMGGANHMFSSFLSNLGLNKSGVANSKVGLNVASQDNLAPPPVSQSSKVLSSFDYLRHETAISAEQVKYKLKSVEQKLDVEQKVKAGTEKLYQAVIRDPEQDKRRQQEVAAKKEEADARVQILNKAVQRYKGLYVADDEDDDEEVVEQQHQAEEAETVPSLVSKPDTHSMSDMSTIPSLNVEGTGDSSPPKVDSATVNSVSDKDEHSPSLAVGGEGSTIISKAESVGNLKPAASSDSPLSGDDTEASLNRKTMTGRLRMKLLGANNLPGKISHKTETYAIVRIDGAQRAKTRANRSRWAEDLDIVCDKATECEIAVYEKGGTILALVWFRIAELEDAKKIKSSGVVMTTLVAGGLSPGRESTATTTTTNTGHHQSATDVSNIHTRESVGGESVGSHQTPVDKDGSGDITPAEGAEDSFKDELWLDMEPAGQLCVRLSFMPEQRVLRRRNEGVMRRKPVQRGKVMRGHKFVPINTYSVMKCAICMELFVNSGYQCSWCKYACHKKCYSRAITKCITKGDQEEKGDEEEEDGSDLTSLALHKIPHRFEPFTNIGTNWCCHCGQILAIGRGKALKCTECSFSCHKECMPLVPNLCGLSPDVAFQIVQAVDTAEKVRSGKNNNNIARLPRDDSSNIIPPSSSHTQLKYYGRDNTAASSQEIDPSSFATTMEKMPPSASNLSRVVGPAGESRTSETALPPPPIPQQQHTPQLEARDSVTTSTVTAAPSTAKSTTPLVPSSTVAVTEKQQVANQTIMGAKGKGSAAAGGPPYTGPKGIGLEDFQFLAVLGKGNFGKVMLAEDKYTKSLYAIKVLKKQFILENDEVERQVLMSEKRVFLIANKERHPFLVNLHSCFQTESRIYFVMEYVSGGDLMWHIQKQQFSEKRAKFYACEVLLALEYFHRNNIVYRDLKLDNILLTLDGHIKIADYGLCKEGMPYGSTTSTFCGTPEFMAPEILQDKPYGKAVDWWALGVLIYEMLLGQSPFRGEDEDEIFEAILEDDILYPVTMQRDAVTLLQKLLCKDPSKRLGSSKADAEDIKKHPFFKGVDWDAMLTLKVPPPFYPTVASPTDVSNFDEEFTREMPQLTPCTSTLTATDQEEFRGFTYISDWAMEERKKHGFMVPPPREKRVKESAKPQ</sequence>
<evidence type="ECO:0000259" key="21">
    <source>
        <dbReference type="PROSITE" id="PS51285"/>
    </source>
</evidence>
<evidence type="ECO:0000256" key="10">
    <source>
        <dbReference type="ARBA" id="ARBA00022777"/>
    </source>
</evidence>
<dbReference type="PROSITE" id="PS51285">
    <property type="entry name" value="AGC_KINASE_CTER"/>
    <property type="match status" value="1"/>
</dbReference>
<evidence type="ECO:0000256" key="7">
    <source>
        <dbReference type="ARBA" id="ARBA00022737"/>
    </source>
</evidence>
<dbReference type="Pfam" id="PF00433">
    <property type="entry name" value="Pkinase_C"/>
    <property type="match status" value="1"/>
</dbReference>
<keyword evidence="15 17" id="KW-0175">Coiled coil</keyword>
<feature type="domain" description="REM-1" evidence="22">
    <location>
        <begin position="1"/>
        <end position="68"/>
    </location>
</feature>
<evidence type="ECO:0000256" key="9">
    <source>
        <dbReference type="ARBA" id="ARBA00022771"/>
    </source>
</evidence>
<dbReference type="PROSITE" id="PS00479">
    <property type="entry name" value="ZF_DAG_PE_1"/>
    <property type="match status" value="1"/>
</dbReference>
<dbReference type="InterPro" id="IPR017892">
    <property type="entry name" value="Pkinase_C"/>
</dbReference>
<keyword evidence="11" id="KW-0862">Zinc</keyword>
<feature type="compositionally biased region" description="Basic and acidic residues" evidence="18">
    <location>
        <begin position="1295"/>
        <end position="1307"/>
    </location>
</feature>
<feature type="domain" description="Phorbol-ester/DAG-type" evidence="20">
    <location>
        <begin position="643"/>
        <end position="690"/>
    </location>
</feature>
<reference evidence="23 24" key="1">
    <citation type="journal article" date="2019" name="Sci. Rep.">
        <title>Comparative genomics of chytrid fungi reveal insights into the obligate biotrophic and pathogenic lifestyle of Synchytrium endobioticum.</title>
        <authorList>
            <person name="van de Vossenberg B.T.L.H."/>
            <person name="Warris S."/>
            <person name="Nguyen H.D.T."/>
            <person name="van Gent-Pelzer M.P.E."/>
            <person name="Joly D.L."/>
            <person name="van de Geest H.C."/>
            <person name="Bonants P.J.M."/>
            <person name="Smith D.S."/>
            <person name="Levesque C.A."/>
            <person name="van der Lee T.A.J."/>
        </authorList>
    </citation>
    <scope>NUCLEOTIDE SEQUENCE [LARGE SCALE GENOMIC DNA]</scope>
    <source>
        <strain evidence="23 24">JEL517</strain>
    </source>
</reference>
<comment type="catalytic activity">
    <reaction evidence="13">
        <text>L-threonyl-[protein] + ATP = O-phospho-L-threonyl-[protein] + ADP + H(+)</text>
        <dbReference type="Rhea" id="RHEA:46608"/>
        <dbReference type="Rhea" id="RHEA-COMP:11060"/>
        <dbReference type="Rhea" id="RHEA-COMP:11605"/>
        <dbReference type="ChEBI" id="CHEBI:15378"/>
        <dbReference type="ChEBI" id="CHEBI:30013"/>
        <dbReference type="ChEBI" id="CHEBI:30616"/>
        <dbReference type="ChEBI" id="CHEBI:61977"/>
        <dbReference type="ChEBI" id="CHEBI:456216"/>
        <dbReference type="EC" id="2.7.11.13"/>
    </reaction>
</comment>
<keyword evidence="10" id="KW-0418">Kinase</keyword>
<keyword evidence="3" id="KW-0723">Serine/threonine-protein kinase</keyword>
<dbReference type="Gene3D" id="1.10.510.10">
    <property type="entry name" value="Transferase(Phosphotransferase) domain 1"/>
    <property type="match status" value="1"/>
</dbReference>
<comment type="similarity">
    <text evidence="1">Belongs to the protein kinase superfamily. AGC Ser/Thr protein kinase family. PKC subfamily.</text>
</comment>
<feature type="compositionally biased region" description="Polar residues" evidence="18">
    <location>
        <begin position="827"/>
        <end position="841"/>
    </location>
</feature>
<keyword evidence="5" id="KW-0808">Transferase</keyword>
<evidence type="ECO:0000256" key="18">
    <source>
        <dbReference type="SAM" id="MobiDB-lite"/>
    </source>
</evidence>
<keyword evidence="9" id="KW-0863">Zinc-finger</keyword>
<dbReference type="InterPro" id="IPR046349">
    <property type="entry name" value="C1-like_sf"/>
</dbReference>
<dbReference type="Proteomes" id="UP000319731">
    <property type="component" value="Unassembled WGS sequence"/>
</dbReference>
<dbReference type="InterPro" id="IPR035892">
    <property type="entry name" value="C2_domain_sf"/>
</dbReference>
<dbReference type="InterPro" id="IPR011009">
    <property type="entry name" value="Kinase-like_dom_sf"/>
</dbReference>
<protein>
    <recommendedName>
        <fullName evidence="2">protein kinase C</fullName>
        <ecNumber evidence="2">2.7.11.13</ecNumber>
    </recommendedName>
</protein>
<feature type="region of interest" description="Disordered" evidence="18">
    <location>
        <begin position="129"/>
        <end position="163"/>
    </location>
</feature>
<evidence type="ECO:0000256" key="12">
    <source>
        <dbReference type="ARBA" id="ARBA00022840"/>
    </source>
</evidence>
<evidence type="ECO:0000256" key="16">
    <source>
        <dbReference type="PROSITE-ProRule" id="PRU10141"/>
    </source>
</evidence>
<dbReference type="Gene3D" id="1.10.287.160">
    <property type="entry name" value="HR1 repeat"/>
    <property type="match status" value="1"/>
</dbReference>
<dbReference type="SUPFAM" id="SSF57889">
    <property type="entry name" value="Cysteine-rich domain"/>
    <property type="match status" value="2"/>
</dbReference>
<dbReference type="CDD" id="cd20823">
    <property type="entry name" value="C1_ScPKC1-like_rpt2"/>
    <property type="match status" value="1"/>
</dbReference>
<dbReference type="CDD" id="cd20822">
    <property type="entry name" value="C1_ScPKC1-like_rpt1"/>
    <property type="match status" value="1"/>
</dbReference>
<dbReference type="InterPro" id="IPR011072">
    <property type="entry name" value="HR1_rho-bd"/>
</dbReference>
<dbReference type="SUPFAM" id="SSF49562">
    <property type="entry name" value="C2 domain (Calcium/lipid-binding domain, CaLB)"/>
    <property type="match status" value="1"/>
</dbReference>
<evidence type="ECO:0000256" key="15">
    <source>
        <dbReference type="PROSITE-ProRule" id="PRU01207"/>
    </source>
</evidence>
<feature type="domain" description="Phorbol-ester/DAG-type" evidence="20">
    <location>
        <begin position="719"/>
        <end position="769"/>
    </location>
</feature>
<dbReference type="GO" id="GO:0004697">
    <property type="term" value="F:diacylglycerol-dependent serine/threonine kinase activity"/>
    <property type="evidence" value="ECO:0007669"/>
    <property type="project" value="UniProtKB-EC"/>
</dbReference>
<dbReference type="InterPro" id="IPR000961">
    <property type="entry name" value="AGC-kinase_C"/>
</dbReference>
<feature type="compositionally biased region" description="Polar residues" evidence="18">
    <location>
        <begin position="548"/>
        <end position="559"/>
    </location>
</feature>
<feature type="region of interest" description="Disordered" evidence="18">
    <location>
        <begin position="80"/>
        <end position="116"/>
    </location>
</feature>
<feature type="compositionally biased region" description="Polar residues" evidence="18">
    <location>
        <begin position="345"/>
        <end position="355"/>
    </location>
</feature>
<gene>
    <name evidence="23" type="ORF">SmJEL517_g02562</name>
</gene>
<evidence type="ECO:0000313" key="23">
    <source>
        <dbReference type="EMBL" id="TPX34896.1"/>
    </source>
</evidence>
<feature type="region of interest" description="Disordered" evidence="18">
    <location>
        <begin position="1287"/>
        <end position="1307"/>
    </location>
</feature>
<feature type="region of interest" description="Disordered" evidence="18">
    <location>
        <begin position="794"/>
        <end position="913"/>
    </location>
</feature>
<dbReference type="SMART" id="SM00133">
    <property type="entry name" value="S_TK_X"/>
    <property type="match status" value="1"/>
</dbReference>
<dbReference type="PROSITE" id="PS00107">
    <property type="entry name" value="PROTEIN_KINASE_ATP"/>
    <property type="match status" value="1"/>
</dbReference>
<evidence type="ECO:0000256" key="6">
    <source>
        <dbReference type="ARBA" id="ARBA00022723"/>
    </source>
</evidence>
<dbReference type="SMART" id="SM00742">
    <property type="entry name" value="Hr1"/>
    <property type="match status" value="2"/>
</dbReference>
<accession>A0A507CA72</accession>
<feature type="coiled-coil region" evidence="17">
    <location>
        <begin position="8"/>
        <end position="65"/>
    </location>
</feature>
<dbReference type="EC" id="2.7.11.13" evidence="2"/>